<feature type="chain" id="PRO_5032970220" description="Mannan endo-1,4-beta-mannosidase" evidence="5">
    <location>
        <begin position="24"/>
        <end position="560"/>
    </location>
</feature>
<keyword evidence="2 4" id="KW-0378">Hydrolase</keyword>
<dbReference type="GO" id="GO:0005737">
    <property type="term" value="C:cytoplasm"/>
    <property type="evidence" value="ECO:0007669"/>
    <property type="project" value="TreeGrafter"/>
</dbReference>
<feature type="signal peptide" evidence="5">
    <location>
        <begin position="1"/>
        <end position="23"/>
    </location>
</feature>
<dbReference type="GO" id="GO:0051017">
    <property type="term" value="P:actin filament bundle assembly"/>
    <property type="evidence" value="ECO:0007669"/>
    <property type="project" value="TreeGrafter"/>
</dbReference>
<evidence type="ECO:0008006" key="10">
    <source>
        <dbReference type="Google" id="ProtNLM"/>
    </source>
</evidence>
<dbReference type="InterPro" id="IPR017853">
    <property type="entry name" value="GH"/>
</dbReference>
<protein>
    <recommendedName>
        <fullName evidence="10">Mannan endo-1,4-beta-mannosidase</fullName>
    </recommendedName>
</protein>
<dbReference type="InterPro" id="IPR008999">
    <property type="entry name" value="Actin-crosslinking"/>
</dbReference>
<dbReference type="InterPro" id="IPR018087">
    <property type="entry name" value="Glyco_hydro_5_CS"/>
</dbReference>
<dbReference type="InterPro" id="IPR057232">
    <property type="entry name" value="DUF7910"/>
</dbReference>
<dbReference type="PANTHER" id="PTHR10551:SF9">
    <property type="entry name" value="FASCIN-2"/>
    <property type="match status" value="1"/>
</dbReference>
<evidence type="ECO:0000256" key="1">
    <source>
        <dbReference type="ARBA" id="ARBA00005641"/>
    </source>
</evidence>
<dbReference type="SUPFAM" id="SSF51445">
    <property type="entry name" value="(Trans)glycosidases"/>
    <property type="match status" value="1"/>
</dbReference>
<feature type="domain" description="DUF7910" evidence="7">
    <location>
        <begin position="60"/>
        <end position="195"/>
    </location>
</feature>
<evidence type="ECO:0000313" key="9">
    <source>
        <dbReference type="Proteomes" id="UP000655225"/>
    </source>
</evidence>
<name>A0A834ZTE2_TETSI</name>
<dbReference type="GO" id="GO:0051015">
    <property type="term" value="F:actin filament binding"/>
    <property type="evidence" value="ECO:0007669"/>
    <property type="project" value="InterPro"/>
</dbReference>
<reference evidence="8 9" key="1">
    <citation type="submission" date="2020-04" db="EMBL/GenBank/DDBJ databases">
        <title>Plant Genome Project.</title>
        <authorList>
            <person name="Zhang R.-G."/>
        </authorList>
    </citation>
    <scope>NUCLEOTIDE SEQUENCE [LARGE SCALE GENOMIC DNA]</scope>
    <source>
        <strain evidence="8">YNK0</strain>
        <tissue evidence="8">Leaf</tissue>
    </source>
</reference>
<dbReference type="GO" id="GO:0000272">
    <property type="term" value="P:polysaccharide catabolic process"/>
    <property type="evidence" value="ECO:0007669"/>
    <property type="project" value="InterPro"/>
</dbReference>
<feature type="domain" description="Glycoside hydrolase family 5" evidence="6">
    <location>
        <begin position="234"/>
        <end position="499"/>
    </location>
</feature>
<dbReference type="PROSITE" id="PS00659">
    <property type="entry name" value="GLYCOSYL_HYDROL_F5"/>
    <property type="match status" value="1"/>
</dbReference>
<sequence>MELVFCKWVLAFLLCCCLKFSGAYSVERLNGVPKVRGVNLGGWLVVEGWIKPSLFDGIPNGDMLDGTQVQFKSMTLQKYVSAENGGGSGVTVDRDVPSSWETFRLWRVSDTEFQFRSFGGQFVTCDGEGDSVSAAAESPSTTETFYIERYNNNRVHIKLKSGTYLKATSSNQLTADYSGKPGWDDNAATFEMTIVANNLHGDYQLANGYGHDKAKEVLRRHRSSFVTLADFIFLSTHGINTVRIPVGWWIALDPNPPAPFIGGSLAALDNAFSWAQNYNIQCIIDLHAAPGSQNGMEHSASRDGSTGWPTSPEYISQSLDVIDFLASRYAKHPALLGIELLNEPSAAAVPLDVLVSYYSKGYQIVRKHSLTAYVIICQRIGNADPLELYRANIGFSNIVVDLHYYNLFDSFFVNMSAVANIQFLFKNRQTQLDALKSANGPLVFIVTVVCENGLDSGEWVNEWNVASGSQIDYQDFGKAQLEIYNQASFGWAYWTLKNDRSHWDFEWNIRNNYLQLDGTPKKTNTELDSNGDEIAIEVEMTDAVAEKKTVCFDFFSPSPF</sequence>
<dbReference type="PANTHER" id="PTHR10551">
    <property type="entry name" value="FASCIN"/>
    <property type="match status" value="1"/>
</dbReference>
<dbReference type="GO" id="GO:0015629">
    <property type="term" value="C:actin cytoskeleton"/>
    <property type="evidence" value="ECO:0007669"/>
    <property type="project" value="TreeGrafter"/>
</dbReference>
<evidence type="ECO:0000256" key="4">
    <source>
        <dbReference type="RuleBase" id="RU361153"/>
    </source>
</evidence>
<dbReference type="GO" id="GO:0016477">
    <property type="term" value="P:cell migration"/>
    <property type="evidence" value="ECO:0007669"/>
    <property type="project" value="TreeGrafter"/>
</dbReference>
<dbReference type="Gene3D" id="3.20.20.80">
    <property type="entry name" value="Glycosidases"/>
    <property type="match status" value="1"/>
</dbReference>
<evidence type="ECO:0000259" key="7">
    <source>
        <dbReference type="Pfam" id="PF25490"/>
    </source>
</evidence>
<evidence type="ECO:0000256" key="2">
    <source>
        <dbReference type="ARBA" id="ARBA00022801"/>
    </source>
</evidence>
<dbReference type="Proteomes" id="UP000655225">
    <property type="component" value="Unassembled WGS sequence"/>
</dbReference>
<dbReference type="EMBL" id="JABCRI010000002">
    <property type="protein sequence ID" value="KAF8411405.1"/>
    <property type="molecule type" value="Genomic_DNA"/>
</dbReference>
<dbReference type="SUPFAM" id="SSF50405">
    <property type="entry name" value="Actin-crosslinking proteins"/>
    <property type="match status" value="1"/>
</dbReference>
<proteinExistence type="inferred from homology"/>
<keyword evidence="3 4" id="KW-0326">Glycosidase</keyword>
<dbReference type="AlphaFoldDB" id="A0A834ZTE2"/>
<evidence type="ECO:0000259" key="6">
    <source>
        <dbReference type="Pfam" id="PF00150"/>
    </source>
</evidence>
<evidence type="ECO:0000313" key="8">
    <source>
        <dbReference type="EMBL" id="KAF8411405.1"/>
    </source>
</evidence>
<dbReference type="GO" id="GO:0007163">
    <property type="term" value="P:establishment or maintenance of cell polarity"/>
    <property type="evidence" value="ECO:0007669"/>
    <property type="project" value="TreeGrafter"/>
</dbReference>
<evidence type="ECO:0000256" key="5">
    <source>
        <dbReference type="SAM" id="SignalP"/>
    </source>
</evidence>
<comment type="similarity">
    <text evidence="1 4">Belongs to the glycosyl hydrolase 5 (cellulase A) family.</text>
</comment>
<dbReference type="Gene3D" id="2.80.10.50">
    <property type="match status" value="1"/>
</dbReference>
<dbReference type="CDD" id="cd00257">
    <property type="entry name" value="beta-trefoil_FSCN-like"/>
    <property type="match status" value="1"/>
</dbReference>
<dbReference type="OMA" id="PHWDFEW"/>
<dbReference type="GO" id="GO:0004553">
    <property type="term" value="F:hydrolase activity, hydrolyzing O-glycosyl compounds"/>
    <property type="evidence" value="ECO:0007669"/>
    <property type="project" value="InterPro"/>
</dbReference>
<dbReference type="Pfam" id="PF00150">
    <property type="entry name" value="Cellulase"/>
    <property type="match status" value="1"/>
</dbReference>
<dbReference type="InterPro" id="IPR010431">
    <property type="entry name" value="Fascin"/>
</dbReference>
<evidence type="ECO:0000256" key="3">
    <source>
        <dbReference type="ARBA" id="ARBA00023295"/>
    </source>
</evidence>
<comment type="caution">
    <text evidence="8">The sequence shown here is derived from an EMBL/GenBank/DDBJ whole genome shotgun (WGS) entry which is preliminary data.</text>
</comment>
<accession>A0A834ZTE2</accession>
<organism evidence="8 9">
    <name type="scientific">Tetracentron sinense</name>
    <name type="common">Spur-leaf</name>
    <dbReference type="NCBI Taxonomy" id="13715"/>
    <lineage>
        <taxon>Eukaryota</taxon>
        <taxon>Viridiplantae</taxon>
        <taxon>Streptophyta</taxon>
        <taxon>Embryophyta</taxon>
        <taxon>Tracheophyta</taxon>
        <taxon>Spermatophyta</taxon>
        <taxon>Magnoliopsida</taxon>
        <taxon>Trochodendrales</taxon>
        <taxon>Trochodendraceae</taxon>
        <taxon>Tetracentron</taxon>
    </lineage>
</organism>
<dbReference type="InterPro" id="IPR001547">
    <property type="entry name" value="Glyco_hydro_5"/>
</dbReference>
<keyword evidence="9" id="KW-1185">Reference proteome</keyword>
<keyword evidence="5" id="KW-0732">Signal</keyword>
<dbReference type="OrthoDB" id="62120at2759"/>
<dbReference type="Pfam" id="PF25490">
    <property type="entry name" value="DUF7910"/>
    <property type="match status" value="1"/>
</dbReference>
<gene>
    <name evidence="8" type="ORF">HHK36_003954</name>
</gene>